<evidence type="ECO:0000256" key="9">
    <source>
        <dbReference type="ARBA" id="ARBA00044632"/>
    </source>
</evidence>
<evidence type="ECO:0000256" key="7">
    <source>
        <dbReference type="ARBA" id="ARBA00023268"/>
    </source>
</evidence>
<name>A0A6J4JF21_9BACT</name>
<dbReference type="Gene3D" id="1.10.340.30">
    <property type="entry name" value="Hypothetical protein, domain 2"/>
    <property type="match status" value="1"/>
</dbReference>
<dbReference type="GO" id="GO:0006289">
    <property type="term" value="P:nucleotide-excision repair"/>
    <property type="evidence" value="ECO:0007669"/>
    <property type="project" value="InterPro"/>
</dbReference>
<dbReference type="GO" id="GO:0140078">
    <property type="term" value="F:class I DNA-(apurinic or apyrimidinic site) endonuclease activity"/>
    <property type="evidence" value="ECO:0007669"/>
    <property type="project" value="UniProtKB-EC"/>
</dbReference>
<evidence type="ECO:0000256" key="4">
    <source>
        <dbReference type="ARBA" id="ARBA00022801"/>
    </source>
</evidence>
<comment type="similarity">
    <text evidence="1">Belongs to the type-1 OGG1 family.</text>
</comment>
<dbReference type="Gene3D" id="3.30.310.40">
    <property type="match status" value="1"/>
</dbReference>
<evidence type="ECO:0000313" key="11">
    <source>
        <dbReference type="EMBL" id="CAA9274434.1"/>
    </source>
</evidence>
<evidence type="ECO:0000259" key="10">
    <source>
        <dbReference type="SMART" id="SM00478"/>
    </source>
</evidence>
<dbReference type="InterPro" id="IPR052054">
    <property type="entry name" value="Oxidative_DNA_repair_enzyme"/>
</dbReference>
<gene>
    <name evidence="11" type="ORF">AVDCRST_MAG63-3127</name>
</gene>
<keyword evidence="8" id="KW-0326">Glycosidase</keyword>
<feature type="domain" description="HhH-GPD" evidence="10">
    <location>
        <begin position="148"/>
        <end position="319"/>
    </location>
</feature>
<dbReference type="GO" id="GO:0006285">
    <property type="term" value="P:base-excision repair, AP site formation"/>
    <property type="evidence" value="ECO:0007669"/>
    <property type="project" value="TreeGrafter"/>
</dbReference>
<evidence type="ECO:0000256" key="3">
    <source>
        <dbReference type="ARBA" id="ARBA00022763"/>
    </source>
</evidence>
<sequence>MAVLFRLSRRSYRGSGAKPGKSAAWYNARVESGCVAGLSREDLDLAATLTSGQVFRWTRAEDESWIGTVGGRRAKLRQADDGRLWWEADGPDGGAFIRSFLRLDDVDFPALAEGWCARDAHFAEAWARQPGVRVLRQDPAECFFSFLCASVAPIARISGMLRGVASAYGQPLGCVGGVTLWAFPTTTQLAEADEEALRALGLGFRARRVEEAAGVLAELPPETLSALRGRPHADAKRELMRFFGVGEKIADCVALFSLDQDDAIPVDTHVWRMACAWYTPELRGKSLTPAAYARVGEAFRDRFGPFAGWAQQTLFYRAAVLRARA</sequence>
<evidence type="ECO:0000256" key="5">
    <source>
        <dbReference type="ARBA" id="ARBA00023204"/>
    </source>
</evidence>
<dbReference type="PANTHER" id="PTHR10242">
    <property type="entry name" value="8-OXOGUANINE DNA GLYCOSYLASE"/>
    <property type="match status" value="1"/>
</dbReference>
<comment type="catalytic activity">
    <reaction evidence="9">
        <text>2'-deoxyribonucleotide-(2'-deoxyribose 5'-phosphate)-2'-deoxyribonucleotide-DNA = a 3'-end 2'-deoxyribonucleotide-(2,3-dehydro-2,3-deoxyribose 5'-phosphate)-DNA + a 5'-end 5'-phospho-2'-deoxyribonucleoside-DNA + H(+)</text>
        <dbReference type="Rhea" id="RHEA:66592"/>
        <dbReference type="Rhea" id="RHEA-COMP:13180"/>
        <dbReference type="Rhea" id="RHEA-COMP:16897"/>
        <dbReference type="Rhea" id="RHEA-COMP:17067"/>
        <dbReference type="ChEBI" id="CHEBI:15378"/>
        <dbReference type="ChEBI" id="CHEBI:136412"/>
        <dbReference type="ChEBI" id="CHEBI:157695"/>
        <dbReference type="ChEBI" id="CHEBI:167181"/>
        <dbReference type="EC" id="4.2.99.18"/>
    </reaction>
</comment>
<evidence type="ECO:0000256" key="1">
    <source>
        <dbReference type="ARBA" id="ARBA00010679"/>
    </source>
</evidence>
<dbReference type="InterPro" id="IPR012904">
    <property type="entry name" value="OGG_N"/>
</dbReference>
<keyword evidence="7" id="KW-0511">Multifunctional enzyme</keyword>
<dbReference type="PANTHER" id="PTHR10242:SF2">
    <property type="entry name" value="N-GLYCOSYLASE_DNA LYASE"/>
    <property type="match status" value="1"/>
</dbReference>
<dbReference type="CDD" id="cd00056">
    <property type="entry name" value="ENDO3c"/>
    <property type="match status" value="1"/>
</dbReference>
<accession>A0A6J4JF21</accession>
<dbReference type="Gene3D" id="1.10.1670.10">
    <property type="entry name" value="Helix-hairpin-Helix base-excision DNA repair enzymes (C-terminal)"/>
    <property type="match status" value="1"/>
</dbReference>
<dbReference type="SMART" id="SM00478">
    <property type="entry name" value="ENDO3c"/>
    <property type="match status" value="1"/>
</dbReference>
<evidence type="ECO:0000256" key="2">
    <source>
        <dbReference type="ARBA" id="ARBA00012720"/>
    </source>
</evidence>
<evidence type="ECO:0000256" key="8">
    <source>
        <dbReference type="ARBA" id="ARBA00023295"/>
    </source>
</evidence>
<dbReference type="Pfam" id="PF00730">
    <property type="entry name" value="HhH-GPD"/>
    <property type="match status" value="1"/>
</dbReference>
<dbReference type="GO" id="GO:0034039">
    <property type="term" value="F:8-oxo-7,8-dihydroguanine DNA N-glycosylase activity"/>
    <property type="evidence" value="ECO:0007669"/>
    <property type="project" value="TreeGrafter"/>
</dbReference>
<dbReference type="InterPro" id="IPR011257">
    <property type="entry name" value="DNA_glycosylase"/>
</dbReference>
<dbReference type="SUPFAM" id="SSF48150">
    <property type="entry name" value="DNA-glycosylase"/>
    <property type="match status" value="1"/>
</dbReference>
<keyword evidence="6" id="KW-0456">Lyase</keyword>
<dbReference type="AlphaFoldDB" id="A0A6J4JF21"/>
<evidence type="ECO:0000256" key="6">
    <source>
        <dbReference type="ARBA" id="ARBA00023239"/>
    </source>
</evidence>
<organism evidence="11">
    <name type="scientific">uncultured Armatimonadetes bacterium</name>
    <dbReference type="NCBI Taxonomy" id="157466"/>
    <lineage>
        <taxon>Bacteria</taxon>
        <taxon>Bacillati</taxon>
        <taxon>Armatimonadota</taxon>
        <taxon>environmental samples</taxon>
    </lineage>
</organism>
<keyword evidence="3" id="KW-0227">DNA damage</keyword>
<dbReference type="Pfam" id="PF07934">
    <property type="entry name" value="OGG_N"/>
    <property type="match status" value="1"/>
</dbReference>
<dbReference type="EMBL" id="CADCTO010000412">
    <property type="protein sequence ID" value="CAA9274434.1"/>
    <property type="molecule type" value="Genomic_DNA"/>
</dbReference>
<dbReference type="EC" id="4.2.99.18" evidence="2"/>
<dbReference type="GO" id="GO:0003684">
    <property type="term" value="F:damaged DNA binding"/>
    <property type="evidence" value="ECO:0007669"/>
    <property type="project" value="InterPro"/>
</dbReference>
<dbReference type="SUPFAM" id="SSF55945">
    <property type="entry name" value="TATA-box binding protein-like"/>
    <property type="match status" value="1"/>
</dbReference>
<keyword evidence="4" id="KW-0378">Hydrolase</keyword>
<proteinExistence type="inferred from homology"/>
<dbReference type="InterPro" id="IPR003265">
    <property type="entry name" value="HhH-GPD_domain"/>
</dbReference>
<keyword evidence="5" id="KW-0234">DNA repair</keyword>
<reference evidence="11" key="1">
    <citation type="submission" date="2020-02" db="EMBL/GenBank/DDBJ databases">
        <authorList>
            <person name="Meier V. D."/>
        </authorList>
    </citation>
    <scope>NUCLEOTIDE SEQUENCE</scope>
    <source>
        <strain evidence="11">AVDCRST_MAG63</strain>
    </source>
</reference>
<dbReference type="InterPro" id="IPR023170">
    <property type="entry name" value="HhH_base_excis_C"/>
</dbReference>
<protein>
    <recommendedName>
        <fullName evidence="2">DNA-(apurinic or apyrimidinic site) lyase</fullName>
        <ecNumber evidence="2">4.2.99.18</ecNumber>
    </recommendedName>
</protein>